<organism evidence="2 3">
    <name type="scientific">Pararhizobium capsulatum DSM 1112</name>
    <dbReference type="NCBI Taxonomy" id="1121113"/>
    <lineage>
        <taxon>Bacteria</taxon>
        <taxon>Pseudomonadati</taxon>
        <taxon>Pseudomonadota</taxon>
        <taxon>Alphaproteobacteria</taxon>
        <taxon>Hyphomicrobiales</taxon>
        <taxon>Rhizobiaceae</taxon>
        <taxon>Rhizobium/Agrobacterium group</taxon>
        <taxon>Pararhizobium</taxon>
    </lineage>
</organism>
<evidence type="ECO:0000256" key="1">
    <source>
        <dbReference type="SAM" id="MobiDB-lite"/>
    </source>
</evidence>
<reference evidence="2 3" key="1">
    <citation type="submission" date="2023-07" db="EMBL/GenBank/DDBJ databases">
        <title>Genomic Encyclopedia of Type Strains, Phase IV (KMG-IV): sequencing the most valuable type-strain genomes for metagenomic binning, comparative biology and taxonomic classification.</title>
        <authorList>
            <person name="Goeker M."/>
        </authorList>
    </citation>
    <scope>NUCLEOTIDE SEQUENCE [LARGE SCALE GENOMIC DNA]</scope>
    <source>
        <strain evidence="2 3">DSM 1112</strain>
    </source>
</reference>
<name>A0ABU0BKJ4_9HYPH</name>
<accession>A0ABU0BKJ4</accession>
<keyword evidence="3" id="KW-1185">Reference proteome</keyword>
<gene>
    <name evidence="2" type="ORF">QO002_000906</name>
</gene>
<feature type="region of interest" description="Disordered" evidence="1">
    <location>
        <begin position="44"/>
        <end position="63"/>
    </location>
</feature>
<dbReference type="Proteomes" id="UP001230207">
    <property type="component" value="Unassembled WGS sequence"/>
</dbReference>
<proteinExistence type="predicted"/>
<dbReference type="RefSeq" id="WP_307227101.1">
    <property type="nucleotide sequence ID" value="NZ_JAUSVF010000001.1"/>
</dbReference>
<protein>
    <submittedName>
        <fullName evidence="2">Uncharacterized protein</fullName>
    </submittedName>
</protein>
<comment type="caution">
    <text evidence="2">The sequence shown here is derived from an EMBL/GenBank/DDBJ whole genome shotgun (WGS) entry which is preliminary data.</text>
</comment>
<dbReference type="EMBL" id="JAUSVF010000001">
    <property type="protein sequence ID" value="MDQ0318768.1"/>
    <property type="molecule type" value="Genomic_DNA"/>
</dbReference>
<evidence type="ECO:0000313" key="2">
    <source>
        <dbReference type="EMBL" id="MDQ0318768.1"/>
    </source>
</evidence>
<evidence type="ECO:0000313" key="3">
    <source>
        <dbReference type="Proteomes" id="UP001230207"/>
    </source>
</evidence>
<sequence length="63" mass="7031">MIDLMLTAGIAFAFGFLLGDLRGVKQANIILDQNLRDLFKVIGDDRPMPTDSEDSEPMRPTLH</sequence>